<organism evidence="1 2">
    <name type="scientific">Tulasnella calospora MUT 4182</name>
    <dbReference type="NCBI Taxonomy" id="1051891"/>
    <lineage>
        <taxon>Eukaryota</taxon>
        <taxon>Fungi</taxon>
        <taxon>Dikarya</taxon>
        <taxon>Basidiomycota</taxon>
        <taxon>Agaricomycotina</taxon>
        <taxon>Agaricomycetes</taxon>
        <taxon>Cantharellales</taxon>
        <taxon>Tulasnellaceae</taxon>
        <taxon>Tulasnella</taxon>
    </lineage>
</organism>
<proteinExistence type="predicted"/>
<keyword evidence="2" id="KW-1185">Reference proteome</keyword>
<dbReference type="SUPFAM" id="SSF52047">
    <property type="entry name" value="RNI-like"/>
    <property type="match status" value="1"/>
</dbReference>
<gene>
    <name evidence="1" type="ORF">M407DRAFT_24096</name>
</gene>
<reference evidence="1 2" key="1">
    <citation type="submission" date="2014-04" db="EMBL/GenBank/DDBJ databases">
        <authorList>
            <consortium name="DOE Joint Genome Institute"/>
            <person name="Kuo A."/>
            <person name="Girlanda M."/>
            <person name="Perotto S."/>
            <person name="Kohler A."/>
            <person name="Nagy L.G."/>
            <person name="Floudas D."/>
            <person name="Copeland A."/>
            <person name="Barry K.W."/>
            <person name="Cichocki N."/>
            <person name="Veneault-Fourrey C."/>
            <person name="LaButti K."/>
            <person name="Lindquist E.A."/>
            <person name="Lipzen A."/>
            <person name="Lundell T."/>
            <person name="Morin E."/>
            <person name="Murat C."/>
            <person name="Sun H."/>
            <person name="Tunlid A."/>
            <person name="Henrissat B."/>
            <person name="Grigoriev I.V."/>
            <person name="Hibbett D.S."/>
            <person name="Martin F."/>
            <person name="Nordberg H.P."/>
            <person name="Cantor M.N."/>
            <person name="Hua S.X."/>
        </authorList>
    </citation>
    <scope>NUCLEOTIDE SEQUENCE [LARGE SCALE GENOMIC DNA]</scope>
    <source>
        <strain evidence="1 2">MUT 4182</strain>
    </source>
</reference>
<protein>
    <submittedName>
        <fullName evidence="1">Uncharacterized protein</fullName>
    </submittedName>
</protein>
<dbReference type="AlphaFoldDB" id="A0A0C3KZ43"/>
<reference evidence="2" key="2">
    <citation type="submission" date="2015-01" db="EMBL/GenBank/DDBJ databases">
        <title>Evolutionary Origins and Diversification of the Mycorrhizal Mutualists.</title>
        <authorList>
            <consortium name="DOE Joint Genome Institute"/>
            <consortium name="Mycorrhizal Genomics Consortium"/>
            <person name="Kohler A."/>
            <person name="Kuo A."/>
            <person name="Nagy L.G."/>
            <person name="Floudas D."/>
            <person name="Copeland A."/>
            <person name="Barry K.W."/>
            <person name="Cichocki N."/>
            <person name="Veneault-Fourrey C."/>
            <person name="LaButti K."/>
            <person name="Lindquist E.A."/>
            <person name="Lipzen A."/>
            <person name="Lundell T."/>
            <person name="Morin E."/>
            <person name="Murat C."/>
            <person name="Riley R."/>
            <person name="Ohm R."/>
            <person name="Sun H."/>
            <person name="Tunlid A."/>
            <person name="Henrissat B."/>
            <person name="Grigoriev I.V."/>
            <person name="Hibbett D.S."/>
            <person name="Martin F."/>
        </authorList>
    </citation>
    <scope>NUCLEOTIDE SEQUENCE [LARGE SCALE GENOMIC DNA]</scope>
    <source>
        <strain evidence="2">MUT 4182</strain>
    </source>
</reference>
<dbReference type="Proteomes" id="UP000054248">
    <property type="component" value="Unassembled WGS sequence"/>
</dbReference>
<evidence type="ECO:0000313" key="2">
    <source>
        <dbReference type="Proteomes" id="UP000054248"/>
    </source>
</evidence>
<evidence type="ECO:0000313" key="1">
    <source>
        <dbReference type="EMBL" id="KIO26653.1"/>
    </source>
</evidence>
<sequence>AEVLDAFDSLFEEVADHANRWRTLKFNYLTNRTHDILEQTHLPRLTSLSIITLLNGRPLKLNTPILKRYNSATGDINLVSFEHPLPILTHISQLFTPGTAETLLQHLRRSQHVLAALTIQFLVLPGGRFSLCFEDGTEFSAETLGLSLPTLAEYTVALGPSHCWGWNFLNIAHMPHLRRLDIYLRGFKYSEPNNTLLFLPQLHTLNISAQYPRGFIAAVPPLLAATPNLEEVSLTQTSRGPPGYDAEWLLPLLYANQDPLTVAWPRLVVLRLRGMAIPGKVDLRRIPLGRPAFRRLSVDSTCWERSKGVGKDLNALREYFDVGVTEDTVTLW</sequence>
<feature type="non-terminal residue" evidence="1">
    <location>
        <position position="1"/>
    </location>
</feature>
<name>A0A0C3KZ43_9AGAM</name>
<dbReference type="EMBL" id="KN823021">
    <property type="protein sequence ID" value="KIO26653.1"/>
    <property type="molecule type" value="Genomic_DNA"/>
</dbReference>
<dbReference type="HOGENOM" id="CLU_055178_0_0_1"/>
<accession>A0A0C3KZ43</accession>